<feature type="binding site" description="axial binding residue" evidence="12">
    <location>
        <position position="465"/>
    </location>
    <ligand>
        <name>heme</name>
        <dbReference type="ChEBI" id="CHEBI:30413"/>
    </ligand>
    <ligandPart>
        <name>Fe</name>
        <dbReference type="ChEBI" id="CHEBI:18248"/>
    </ligandPart>
</feature>
<dbReference type="GO" id="GO:0016020">
    <property type="term" value="C:membrane"/>
    <property type="evidence" value="ECO:0007669"/>
    <property type="project" value="UniProtKB-SubCell"/>
</dbReference>
<dbReference type="GO" id="GO:0020037">
    <property type="term" value="F:heme binding"/>
    <property type="evidence" value="ECO:0007669"/>
    <property type="project" value="InterPro"/>
</dbReference>
<keyword evidence="8" id="KW-0560">Oxidoreductase</keyword>
<dbReference type="PRINTS" id="PR00385">
    <property type="entry name" value="P450"/>
</dbReference>
<reference evidence="14" key="1">
    <citation type="submission" date="2023-03" db="EMBL/GenBank/DDBJ databases">
        <authorList>
            <person name="Julca I."/>
        </authorList>
    </citation>
    <scope>NUCLEOTIDE SEQUENCE</scope>
</reference>
<evidence type="ECO:0000256" key="10">
    <source>
        <dbReference type="ARBA" id="ARBA00023033"/>
    </source>
</evidence>
<evidence type="ECO:0000256" key="11">
    <source>
        <dbReference type="ARBA" id="ARBA00023136"/>
    </source>
</evidence>
<dbReference type="GO" id="GO:0005506">
    <property type="term" value="F:iron ion binding"/>
    <property type="evidence" value="ECO:0007669"/>
    <property type="project" value="InterPro"/>
</dbReference>
<dbReference type="CDD" id="cd11064">
    <property type="entry name" value="CYP86A"/>
    <property type="match status" value="1"/>
</dbReference>
<dbReference type="PANTHER" id="PTHR24296">
    <property type="entry name" value="CYTOCHROME P450"/>
    <property type="match status" value="1"/>
</dbReference>
<gene>
    <name evidence="14" type="ORF">OLC1_LOCUS20159</name>
</gene>
<evidence type="ECO:0000256" key="4">
    <source>
        <dbReference type="ARBA" id="ARBA00022617"/>
    </source>
</evidence>
<dbReference type="SUPFAM" id="SSF48264">
    <property type="entry name" value="Cytochrome P450"/>
    <property type="match status" value="1"/>
</dbReference>
<comment type="cofactor">
    <cofactor evidence="1 12">
        <name>heme</name>
        <dbReference type="ChEBI" id="CHEBI:30413"/>
    </cofactor>
</comment>
<proteinExistence type="inferred from homology"/>
<dbReference type="GO" id="GO:0016705">
    <property type="term" value="F:oxidoreductase activity, acting on paired donors, with incorporation or reduction of molecular oxygen"/>
    <property type="evidence" value="ECO:0007669"/>
    <property type="project" value="InterPro"/>
</dbReference>
<comment type="subcellular location">
    <subcellularLocation>
        <location evidence="2">Membrane</location>
        <topology evidence="2">Single-pass membrane protein</topology>
    </subcellularLocation>
</comment>
<evidence type="ECO:0000256" key="3">
    <source>
        <dbReference type="ARBA" id="ARBA00010617"/>
    </source>
</evidence>
<evidence type="ECO:0000256" key="6">
    <source>
        <dbReference type="ARBA" id="ARBA00022723"/>
    </source>
</evidence>
<dbReference type="PRINTS" id="PR00463">
    <property type="entry name" value="EP450I"/>
</dbReference>
<keyword evidence="13" id="KW-0732">Signal</keyword>
<evidence type="ECO:0000256" key="2">
    <source>
        <dbReference type="ARBA" id="ARBA00004167"/>
    </source>
</evidence>
<dbReference type="GO" id="GO:0004497">
    <property type="term" value="F:monooxygenase activity"/>
    <property type="evidence" value="ECO:0007669"/>
    <property type="project" value="UniProtKB-KW"/>
</dbReference>
<evidence type="ECO:0000313" key="15">
    <source>
        <dbReference type="Proteomes" id="UP001161247"/>
    </source>
</evidence>
<dbReference type="InterPro" id="IPR002401">
    <property type="entry name" value="Cyt_P450_E_grp-I"/>
</dbReference>
<keyword evidence="6 12" id="KW-0479">Metal-binding</keyword>
<protein>
    <submittedName>
        <fullName evidence="14">OLC1v1013622C1</fullName>
    </submittedName>
</protein>
<accession>A0AAV1E0U5</accession>
<evidence type="ECO:0000256" key="7">
    <source>
        <dbReference type="ARBA" id="ARBA00022989"/>
    </source>
</evidence>
<keyword evidence="10" id="KW-0503">Monooxygenase</keyword>
<organism evidence="14 15">
    <name type="scientific">Oldenlandia corymbosa var. corymbosa</name>
    <dbReference type="NCBI Taxonomy" id="529605"/>
    <lineage>
        <taxon>Eukaryota</taxon>
        <taxon>Viridiplantae</taxon>
        <taxon>Streptophyta</taxon>
        <taxon>Embryophyta</taxon>
        <taxon>Tracheophyta</taxon>
        <taxon>Spermatophyta</taxon>
        <taxon>Magnoliopsida</taxon>
        <taxon>eudicotyledons</taxon>
        <taxon>Gunneridae</taxon>
        <taxon>Pentapetalae</taxon>
        <taxon>asterids</taxon>
        <taxon>lamiids</taxon>
        <taxon>Gentianales</taxon>
        <taxon>Rubiaceae</taxon>
        <taxon>Rubioideae</taxon>
        <taxon>Spermacoceae</taxon>
        <taxon>Hedyotis-Oldenlandia complex</taxon>
        <taxon>Oldenlandia</taxon>
    </lineage>
</organism>
<dbReference type="InterPro" id="IPR036396">
    <property type="entry name" value="Cyt_P450_sf"/>
</dbReference>
<evidence type="ECO:0000256" key="1">
    <source>
        <dbReference type="ARBA" id="ARBA00001971"/>
    </source>
</evidence>
<name>A0AAV1E0U5_OLDCO</name>
<feature type="chain" id="PRO_5043314728" evidence="13">
    <location>
        <begin position="26"/>
        <end position="525"/>
    </location>
</feature>
<comment type="similarity">
    <text evidence="3">Belongs to the cytochrome P450 family.</text>
</comment>
<evidence type="ECO:0000256" key="13">
    <source>
        <dbReference type="SAM" id="SignalP"/>
    </source>
</evidence>
<feature type="signal peptide" evidence="13">
    <location>
        <begin position="1"/>
        <end position="25"/>
    </location>
</feature>
<dbReference type="Gene3D" id="1.10.630.10">
    <property type="entry name" value="Cytochrome P450"/>
    <property type="match status" value="1"/>
</dbReference>
<keyword evidence="4 12" id="KW-0349">Heme</keyword>
<dbReference type="InterPro" id="IPR001128">
    <property type="entry name" value="Cyt_P450"/>
</dbReference>
<evidence type="ECO:0000256" key="8">
    <source>
        <dbReference type="ARBA" id="ARBA00023002"/>
    </source>
</evidence>
<sequence>MLFYYFLLFITSFLLLLVPLPFSQTSVYLHHQSEKTKRPKNTYGPPSYPIIGCLLSFYKNRHRLLQWYTDLLKKSPSKTMVVNRFGAPRTIITANPHNVEYILKSNFENYPKGRPFTALLGDFLGRGIFNVDGELWQVQRKFSSHEFSARSLREFVVETLEEEVGEKLLPLLGIAAKNGKVLDLQEVLRRFAFDSICKVSLGVDPCCLDLSLSDETPPLALAFDRASEFCAKRGVAPVPIVWKIKRALNLGSEKELKESVEIVRCYVNEIIESKKNKLAEKKKLDDKGGKGEGDLLSRLLLAGHDDEMVRDMVISFLMAGRDTTSSALTWFFWLISKNDGVKKNVLAEIDELNYINSELNSSLDYEDLKKMRYTKVCLCESMRLYPPVVWDSKHAEKDDILPDGTMVYKGNRVTYFQYGMGRILEEVWGEDCLEFKPERWFDEKGMIKMVSPYEFPVFQAGPRVCLGKEMAFIQMKYVVASILERFEIELVDSKEPAFVPLLTAFMAGGLKVRVHHRADRKKIVK</sequence>
<keyword evidence="11" id="KW-0472">Membrane</keyword>
<keyword evidence="9 12" id="KW-0408">Iron</keyword>
<dbReference type="FunFam" id="1.10.630.10:FF:000044">
    <property type="entry name" value="Cytochrome P450"/>
    <property type="match status" value="1"/>
</dbReference>
<keyword evidence="15" id="KW-1185">Reference proteome</keyword>
<evidence type="ECO:0000256" key="12">
    <source>
        <dbReference type="PIRSR" id="PIRSR602401-1"/>
    </source>
</evidence>
<evidence type="ECO:0000256" key="9">
    <source>
        <dbReference type="ARBA" id="ARBA00023004"/>
    </source>
</evidence>
<evidence type="ECO:0000256" key="5">
    <source>
        <dbReference type="ARBA" id="ARBA00022692"/>
    </source>
</evidence>
<dbReference type="AlphaFoldDB" id="A0AAV1E0U5"/>
<keyword evidence="7" id="KW-1133">Transmembrane helix</keyword>
<evidence type="ECO:0000313" key="14">
    <source>
        <dbReference type="EMBL" id="CAI9113086.1"/>
    </source>
</evidence>
<keyword evidence="5" id="KW-0812">Transmembrane</keyword>
<dbReference type="EMBL" id="OX459124">
    <property type="protein sequence ID" value="CAI9113086.1"/>
    <property type="molecule type" value="Genomic_DNA"/>
</dbReference>
<dbReference type="Proteomes" id="UP001161247">
    <property type="component" value="Chromosome 7"/>
</dbReference>
<dbReference type="Pfam" id="PF00067">
    <property type="entry name" value="p450"/>
    <property type="match status" value="1"/>
</dbReference>